<evidence type="ECO:0000313" key="4">
    <source>
        <dbReference type="Proteomes" id="UP001444071"/>
    </source>
</evidence>
<dbReference type="PANTHER" id="PTHR46303:SF3">
    <property type="entry name" value="CHORDIN-LIKE PROTEIN 2"/>
    <property type="match status" value="1"/>
</dbReference>
<dbReference type="InterPro" id="IPR045717">
    <property type="entry name" value="CHRDL1/2"/>
</dbReference>
<dbReference type="Proteomes" id="UP001444071">
    <property type="component" value="Unassembled WGS sequence"/>
</dbReference>
<dbReference type="Pfam" id="PF23334">
    <property type="entry name" value="VWC2L_2nd"/>
    <property type="match status" value="1"/>
</dbReference>
<dbReference type="SUPFAM" id="SSF57603">
    <property type="entry name" value="FnI-like domain"/>
    <property type="match status" value="1"/>
</dbReference>
<accession>A0ABV0WYD2</accession>
<keyword evidence="4" id="KW-1185">Reference proteome</keyword>
<dbReference type="SMART" id="SM00214">
    <property type="entry name" value="VWC"/>
    <property type="match status" value="1"/>
</dbReference>
<evidence type="ECO:0000256" key="1">
    <source>
        <dbReference type="SAM" id="SignalP"/>
    </source>
</evidence>
<feature type="chain" id="PRO_5047536424" description="VWFC domain-containing protein" evidence="1">
    <location>
        <begin position="33"/>
        <end position="207"/>
    </location>
</feature>
<keyword evidence="1" id="KW-0732">Signal</keyword>
<protein>
    <recommendedName>
        <fullName evidence="2">VWFC domain-containing protein</fullName>
    </recommendedName>
</protein>
<feature type="signal peptide" evidence="1">
    <location>
        <begin position="1"/>
        <end position="32"/>
    </location>
</feature>
<gene>
    <name evidence="3" type="ORF">XENORESO_014516</name>
</gene>
<comment type="caution">
    <text evidence="3">The sequence shown here is derived from an EMBL/GenBank/DDBJ whole genome shotgun (WGS) entry which is preliminary data.</text>
</comment>
<dbReference type="PROSITE" id="PS01208">
    <property type="entry name" value="VWFC_1"/>
    <property type="match status" value="1"/>
</dbReference>
<evidence type="ECO:0000259" key="2">
    <source>
        <dbReference type="PROSITE" id="PS50184"/>
    </source>
</evidence>
<name>A0ABV0WYD2_9TELE</name>
<reference evidence="3 4" key="1">
    <citation type="submission" date="2021-06" db="EMBL/GenBank/DDBJ databases">
        <authorList>
            <person name="Palmer J.M."/>
        </authorList>
    </citation>
    <scope>NUCLEOTIDE SEQUENCE [LARGE SCALE GENOMIC DNA]</scope>
    <source>
        <strain evidence="3 4">XR_2019</strain>
        <tissue evidence="3">Muscle</tissue>
    </source>
</reference>
<proteinExistence type="predicted"/>
<dbReference type="InterPro" id="IPR001007">
    <property type="entry name" value="VWF_dom"/>
</dbReference>
<evidence type="ECO:0000313" key="3">
    <source>
        <dbReference type="EMBL" id="MEQ2274130.1"/>
    </source>
</evidence>
<dbReference type="Gene3D" id="2.10.70.10">
    <property type="entry name" value="Complement Module, domain 1"/>
    <property type="match status" value="1"/>
</dbReference>
<feature type="domain" description="VWFC" evidence="2">
    <location>
        <begin position="40"/>
        <end position="105"/>
    </location>
</feature>
<organism evidence="3 4">
    <name type="scientific">Xenotaenia resolanae</name>
    <dbReference type="NCBI Taxonomy" id="208358"/>
    <lineage>
        <taxon>Eukaryota</taxon>
        <taxon>Metazoa</taxon>
        <taxon>Chordata</taxon>
        <taxon>Craniata</taxon>
        <taxon>Vertebrata</taxon>
        <taxon>Euteleostomi</taxon>
        <taxon>Actinopterygii</taxon>
        <taxon>Neopterygii</taxon>
        <taxon>Teleostei</taxon>
        <taxon>Neoteleostei</taxon>
        <taxon>Acanthomorphata</taxon>
        <taxon>Ovalentaria</taxon>
        <taxon>Atherinomorphae</taxon>
        <taxon>Cyprinodontiformes</taxon>
        <taxon>Goodeidae</taxon>
        <taxon>Xenotaenia</taxon>
    </lineage>
</organism>
<sequence>MYCALKTQVTHMWRKKMKFLFFFIMWFASAELKPRRGSGVVCTFKDKSYRPGDSWHPYLEPFGYMFCMRCVCAETGHVKCNTIKCPALACENPVTEPQRCCPRCTDEPRIPAALRAPVKTCRHNGSVYHPGETFTNQGLFPSRQSNQCVMCTCSVGSIQVFVLHIHKGFFFMSCLQNINVKGRKSDCRANHPAEFFRSLPVGTVKHL</sequence>
<dbReference type="PROSITE" id="PS50184">
    <property type="entry name" value="VWFC_2"/>
    <property type="match status" value="1"/>
</dbReference>
<dbReference type="PANTHER" id="PTHR46303">
    <property type="entry name" value="VWFC DOMAIN-CONTAINING PROTEIN"/>
    <property type="match status" value="1"/>
</dbReference>
<dbReference type="Gene3D" id="6.20.200.20">
    <property type="match status" value="1"/>
</dbReference>
<dbReference type="EMBL" id="JAHRIM010074653">
    <property type="protein sequence ID" value="MEQ2274130.1"/>
    <property type="molecule type" value="Genomic_DNA"/>
</dbReference>